<evidence type="ECO:0000256" key="1">
    <source>
        <dbReference type="ARBA" id="ARBA00004743"/>
    </source>
</evidence>
<feature type="compositionally biased region" description="Polar residues" evidence="10">
    <location>
        <begin position="246"/>
        <end position="259"/>
    </location>
</feature>
<keyword evidence="13" id="KW-1185">Reference proteome</keyword>
<dbReference type="Gene3D" id="1.10.238.260">
    <property type="match status" value="1"/>
</dbReference>
<dbReference type="EC" id="2.3.3.21" evidence="8"/>
<dbReference type="NCBIfam" id="TIGR00977">
    <property type="entry name" value="citramal_synth"/>
    <property type="match status" value="1"/>
</dbReference>
<dbReference type="CDD" id="cd07941">
    <property type="entry name" value="DRE_TIM_LeuA3"/>
    <property type="match status" value="1"/>
</dbReference>
<dbReference type="AlphaFoldDB" id="A0A2T1ENW8"/>
<dbReference type="GO" id="GO:0009097">
    <property type="term" value="P:isoleucine biosynthetic process"/>
    <property type="evidence" value="ECO:0007669"/>
    <property type="project" value="UniProtKB-UniRule"/>
</dbReference>
<comment type="caution">
    <text evidence="12">The sequence shown here is derived from an EMBL/GenBank/DDBJ whole genome shotgun (WGS) entry which is preliminary data.</text>
</comment>
<dbReference type="InterPro" id="IPR005675">
    <property type="entry name" value="Citramal_synthase"/>
</dbReference>
<feature type="domain" description="Pyruvate carboxyltransferase" evidence="11">
    <location>
        <begin position="9"/>
        <end position="335"/>
    </location>
</feature>
<dbReference type="InterPro" id="IPR013709">
    <property type="entry name" value="2-isopropylmalate_synth_dimer"/>
</dbReference>
<dbReference type="PANTHER" id="PTHR43538:SF1">
    <property type="entry name" value="(R)-CITRAMALATE SYNTHASE"/>
    <property type="match status" value="1"/>
</dbReference>
<dbReference type="SUPFAM" id="SSF110921">
    <property type="entry name" value="2-isopropylmalate synthase LeuA, allosteric (dimerisation) domain"/>
    <property type="match status" value="1"/>
</dbReference>
<evidence type="ECO:0000256" key="8">
    <source>
        <dbReference type="NCBIfam" id="TIGR00977"/>
    </source>
</evidence>
<dbReference type="Proteomes" id="UP000239576">
    <property type="component" value="Unassembled WGS sequence"/>
</dbReference>
<dbReference type="Pfam" id="PF08502">
    <property type="entry name" value="LeuA_dimer"/>
    <property type="match status" value="1"/>
</dbReference>
<reference evidence="13" key="1">
    <citation type="submission" date="2018-02" db="EMBL/GenBank/DDBJ databases">
        <authorList>
            <person name="Moore K."/>
            <person name="Momper L."/>
        </authorList>
    </citation>
    <scope>NUCLEOTIDE SEQUENCE [LARGE SCALE GENOMIC DNA]</scope>
    <source>
        <strain evidence="13">ULC18</strain>
    </source>
</reference>
<keyword evidence="6" id="KW-0100">Branched-chain amino acid biosynthesis</keyword>
<reference evidence="12 13" key="2">
    <citation type="submission" date="2018-03" db="EMBL/GenBank/DDBJ databases">
        <title>The ancient ancestry and fast evolution of plastids.</title>
        <authorList>
            <person name="Moore K.R."/>
            <person name="Magnabosco C."/>
            <person name="Momper L."/>
            <person name="Gold D.A."/>
            <person name="Bosak T."/>
            <person name="Fournier G.P."/>
        </authorList>
    </citation>
    <scope>NUCLEOTIDE SEQUENCE [LARGE SCALE GENOMIC DNA]</scope>
    <source>
        <strain evidence="12 13">ULC18</strain>
    </source>
</reference>
<evidence type="ECO:0000256" key="4">
    <source>
        <dbReference type="ARBA" id="ARBA00022624"/>
    </source>
</evidence>
<dbReference type="UniPathway" id="UPA00047">
    <property type="reaction ID" value="UER00066"/>
</dbReference>
<evidence type="ECO:0000259" key="11">
    <source>
        <dbReference type="PROSITE" id="PS50991"/>
    </source>
</evidence>
<dbReference type="Pfam" id="PF22617">
    <property type="entry name" value="HCS_D2"/>
    <property type="match status" value="1"/>
</dbReference>
<dbReference type="PROSITE" id="PS50991">
    <property type="entry name" value="PYR_CT"/>
    <property type="match status" value="1"/>
</dbReference>
<dbReference type="RefSeq" id="WP_106254816.1">
    <property type="nucleotide sequence ID" value="NZ_CAWNSW010000073.1"/>
</dbReference>
<dbReference type="Gene3D" id="3.20.20.70">
    <property type="entry name" value="Aldolase class I"/>
    <property type="match status" value="1"/>
</dbReference>
<evidence type="ECO:0000313" key="12">
    <source>
        <dbReference type="EMBL" id="PSB34442.1"/>
    </source>
</evidence>
<dbReference type="InterPro" id="IPR036230">
    <property type="entry name" value="LeuA_allosteric_dom_sf"/>
</dbReference>
<gene>
    <name evidence="12" type="primary">cimA</name>
    <name evidence="12" type="ORF">C7B82_02995</name>
</gene>
<name>A0A2T1ENW8_9CYAN</name>
<proteinExistence type="inferred from homology"/>
<keyword evidence="3" id="KW-0028">Amino-acid biosynthesis</keyword>
<dbReference type="Gene3D" id="3.30.160.270">
    <property type="match status" value="1"/>
</dbReference>
<comment type="pathway">
    <text evidence="1">Amino-acid biosynthesis; L-isoleucine biosynthesis; 2-oxobutanoate from pyruvate: step 1/3.</text>
</comment>
<dbReference type="OrthoDB" id="9804858at2"/>
<dbReference type="GO" id="GO:0043714">
    <property type="term" value="F:(R)-citramalate synthase activity"/>
    <property type="evidence" value="ECO:0007669"/>
    <property type="project" value="UniProtKB-UniRule"/>
</dbReference>
<comment type="catalytic activity">
    <reaction evidence="7">
        <text>pyruvate + acetyl-CoA + H2O = (3R)-citramalate + CoA + H(+)</text>
        <dbReference type="Rhea" id="RHEA:19045"/>
        <dbReference type="ChEBI" id="CHEBI:15361"/>
        <dbReference type="ChEBI" id="CHEBI:15377"/>
        <dbReference type="ChEBI" id="CHEBI:15378"/>
        <dbReference type="ChEBI" id="CHEBI:30934"/>
        <dbReference type="ChEBI" id="CHEBI:57287"/>
        <dbReference type="ChEBI" id="CHEBI:57288"/>
        <dbReference type="EC" id="2.3.3.21"/>
    </reaction>
</comment>
<dbReference type="EMBL" id="PVWK01000014">
    <property type="protein sequence ID" value="PSB34442.1"/>
    <property type="molecule type" value="Genomic_DNA"/>
</dbReference>
<dbReference type="InterPro" id="IPR054691">
    <property type="entry name" value="LeuA/HCS_post-cat"/>
</dbReference>
<evidence type="ECO:0000256" key="2">
    <source>
        <dbReference type="ARBA" id="ARBA00006154"/>
    </source>
</evidence>
<keyword evidence="5 9" id="KW-0808">Transferase</keyword>
<dbReference type="GO" id="GO:0003852">
    <property type="term" value="F:2-isopropylmalate synthase activity"/>
    <property type="evidence" value="ECO:0007669"/>
    <property type="project" value="InterPro"/>
</dbReference>
<evidence type="ECO:0000256" key="3">
    <source>
        <dbReference type="ARBA" id="ARBA00022605"/>
    </source>
</evidence>
<evidence type="ECO:0000256" key="9">
    <source>
        <dbReference type="RuleBase" id="RU003523"/>
    </source>
</evidence>
<dbReference type="InterPro" id="IPR000891">
    <property type="entry name" value="PYR_CT"/>
</dbReference>
<evidence type="ECO:0000256" key="6">
    <source>
        <dbReference type="ARBA" id="ARBA00023304"/>
    </source>
</evidence>
<feature type="region of interest" description="Disordered" evidence="10">
    <location>
        <begin position="216"/>
        <end position="269"/>
    </location>
</feature>
<dbReference type="GO" id="GO:0009098">
    <property type="term" value="P:L-leucine biosynthetic process"/>
    <property type="evidence" value="ECO:0007669"/>
    <property type="project" value="InterPro"/>
</dbReference>
<dbReference type="SMART" id="SM00917">
    <property type="entry name" value="LeuA_dimer"/>
    <property type="match status" value="1"/>
</dbReference>
<accession>A0A2T1ENW8</accession>
<dbReference type="InterPro" id="IPR002034">
    <property type="entry name" value="AIPM/Hcit_synth_CS"/>
</dbReference>
<evidence type="ECO:0000313" key="13">
    <source>
        <dbReference type="Proteomes" id="UP000239576"/>
    </source>
</evidence>
<dbReference type="InterPro" id="IPR013785">
    <property type="entry name" value="Aldolase_TIM"/>
</dbReference>
<organism evidence="12 13">
    <name type="scientific">Stenomitos frigidus ULC18</name>
    <dbReference type="NCBI Taxonomy" id="2107698"/>
    <lineage>
        <taxon>Bacteria</taxon>
        <taxon>Bacillati</taxon>
        <taxon>Cyanobacteriota</taxon>
        <taxon>Cyanophyceae</taxon>
        <taxon>Leptolyngbyales</taxon>
        <taxon>Leptolyngbyaceae</taxon>
        <taxon>Stenomitos</taxon>
    </lineage>
</organism>
<dbReference type="SUPFAM" id="SSF51569">
    <property type="entry name" value="Aldolase"/>
    <property type="match status" value="2"/>
</dbReference>
<protein>
    <recommendedName>
        <fullName evidence="8">Citramalate synthase</fullName>
        <ecNumber evidence="8">2.3.3.21</ecNumber>
    </recommendedName>
</protein>
<sequence>MTSDTSRQIWIYDTTLRDGSQREGLSLSLEDKLRIVRQLDRLGVPFIEGGWPGANPKDVQFFWQLQEEPLTQAELVAFCSTRRPSMAAAADPMLQPILAAGTRWVTIFGKSWDLHVTEGLKTTLDENLAMIQDTIEYLRANGRRVIYDAEHWFDGYKHNREYALETLRVAIAAGAEWLVFCDTNGGTLPHEIAQIVHDVLQAFDFPVLEESAVSGQPLAVSGQRSAEEQGEDGISRAEGATEQGELKTQNSKLKTQNSKLPPHPTPHTLRLGIHTHNDSETAVANALAAVMQGVRMVQGTINGYGERCGNANLCSLIPNLQAKLGFTCISDEQLAQLTETSRFVSEVVNLAPDDHAPFVGLSAFAHKGGIHVSAVERNPLTYEHMQPEQVGNRRRIVISDQSGLSNILAKARSFGIELNKQDPTCRQILTRLKNLESEGYQFEAAEASFELLMREALGQRQKPFEVKGFQVHYNMLPDAEVDRETSLATVKLSVNGKDILEAAEGNGPVSALDAALRKALVSFYPEIGTFHLTDYKVRILDGAAGTSAKTRVLIESSNGHQRWTTVGVSGNILEASYLAVVEGLEYGLLLQNQAKSALSTSTTA</sequence>
<dbReference type="PROSITE" id="PS00815">
    <property type="entry name" value="AIPM_HOMOCIT_SYNTH_1"/>
    <property type="match status" value="1"/>
</dbReference>
<dbReference type="Pfam" id="PF00682">
    <property type="entry name" value="HMGL-like"/>
    <property type="match status" value="2"/>
</dbReference>
<comment type="similarity">
    <text evidence="2 9">Belongs to the alpha-IPM synthase/homocitrate synthase family.</text>
</comment>
<evidence type="ECO:0000256" key="5">
    <source>
        <dbReference type="ARBA" id="ARBA00022679"/>
    </source>
</evidence>
<keyword evidence="4" id="KW-0412">Isoleucine biosynthesis</keyword>
<evidence type="ECO:0000256" key="10">
    <source>
        <dbReference type="SAM" id="MobiDB-lite"/>
    </source>
</evidence>
<evidence type="ECO:0000256" key="7">
    <source>
        <dbReference type="ARBA" id="ARBA00048263"/>
    </source>
</evidence>
<dbReference type="PANTHER" id="PTHR43538">
    <property type="entry name" value="ALPHA-IPM SYNTHASE/HOMOCITRATE SYNTHASE"/>
    <property type="match status" value="1"/>
</dbReference>